<organism evidence="2 3">
    <name type="scientific">Ruminiclostridium hungatei</name>
    <name type="common">Clostridium hungatei</name>
    <dbReference type="NCBI Taxonomy" id="48256"/>
    <lineage>
        <taxon>Bacteria</taxon>
        <taxon>Bacillati</taxon>
        <taxon>Bacillota</taxon>
        <taxon>Clostridia</taxon>
        <taxon>Eubacteriales</taxon>
        <taxon>Oscillospiraceae</taxon>
        <taxon>Ruminiclostridium</taxon>
    </lineage>
</organism>
<name>A0A1V4SEC6_RUMHU</name>
<gene>
    <name evidence="2" type="ORF">CLHUN_42750</name>
</gene>
<dbReference type="AlphaFoldDB" id="A0A1V4SEC6"/>
<accession>A0A1V4SEC6</accession>
<proteinExistence type="predicted"/>
<sequence length="371" mass="41162">MYDAKTARFLQEDTYTGNAGDPLSLNLYTYCHNEPVMYVDPTGHAEANDSKINKNTKAGEAALAAIDKASKAYTVAEASNDTKAMKEAHKAAEDARKEYAQKTQDLKYIEAKYGTDTKKAIENIQQNVPQNYQTSAISSTIDQAKPSNVIANTSTSINGTGKDGKNDANYNFKKDDSMSSLLRKNYGVYNDNDFADGLYQMLPLTHKTKIDLWVENNQKLAKNNPDLYNTKYADEVLNQFDAYTQVADMADAIDIGIKSNNVISVIAAGIIYGGGLNNKNSFPKDTKTKNTVNKSATFDSQGEARSVARTKIGSNPTKVSEFKFRSNDGKWQYRAKPGDVNGDHGNGNHIHLERLNPKTGEVLENWHFYWK</sequence>
<protein>
    <recommendedName>
        <fullName evidence="4">tRNA nuclease WapA</fullName>
    </recommendedName>
</protein>
<keyword evidence="1" id="KW-0175">Coiled coil</keyword>
<evidence type="ECO:0008006" key="4">
    <source>
        <dbReference type="Google" id="ProtNLM"/>
    </source>
</evidence>
<dbReference type="STRING" id="48256.CLHUN_42750"/>
<dbReference type="Gene3D" id="2.180.10.10">
    <property type="entry name" value="RHS repeat-associated core"/>
    <property type="match status" value="1"/>
</dbReference>
<dbReference type="EMBL" id="MZGX01000055">
    <property type="protein sequence ID" value="OPX41856.1"/>
    <property type="molecule type" value="Genomic_DNA"/>
</dbReference>
<reference evidence="2 3" key="1">
    <citation type="submission" date="2017-03" db="EMBL/GenBank/DDBJ databases">
        <title>Genome sequence of Clostridium hungatei DSM 14427.</title>
        <authorList>
            <person name="Poehlein A."/>
            <person name="Daniel R."/>
        </authorList>
    </citation>
    <scope>NUCLEOTIDE SEQUENCE [LARGE SCALE GENOMIC DNA]</scope>
    <source>
        <strain evidence="2 3">DSM 14427</strain>
    </source>
</reference>
<dbReference type="NCBIfam" id="TIGR03696">
    <property type="entry name" value="Rhs_assc_core"/>
    <property type="match status" value="1"/>
</dbReference>
<evidence type="ECO:0000313" key="3">
    <source>
        <dbReference type="Proteomes" id="UP000191554"/>
    </source>
</evidence>
<feature type="coiled-coil region" evidence="1">
    <location>
        <begin position="85"/>
        <end position="112"/>
    </location>
</feature>
<dbReference type="Proteomes" id="UP000191554">
    <property type="component" value="Unassembled WGS sequence"/>
</dbReference>
<evidence type="ECO:0000256" key="1">
    <source>
        <dbReference type="SAM" id="Coils"/>
    </source>
</evidence>
<keyword evidence="3" id="KW-1185">Reference proteome</keyword>
<evidence type="ECO:0000313" key="2">
    <source>
        <dbReference type="EMBL" id="OPX41856.1"/>
    </source>
</evidence>
<comment type="caution">
    <text evidence="2">The sequence shown here is derived from an EMBL/GenBank/DDBJ whole genome shotgun (WGS) entry which is preliminary data.</text>
</comment>
<dbReference type="InterPro" id="IPR022385">
    <property type="entry name" value="Rhs_assc_core"/>
</dbReference>